<evidence type="ECO:0000313" key="5">
    <source>
        <dbReference type="Proteomes" id="UP000006621"/>
    </source>
</evidence>
<reference evidence="5" key="2">
    <citation type="submission" date="2011-06" db="EMBL/GenBank/DDBJ databases">
        <title>The complete genome of Flexistipes sinusarabici DSM 4947.</title>
        <authorList>
            <person name="Lucas S."/>
            <person name="Han J."/>
            <person name="Lapidus A."/>
            <person name="Bruce D."/>
            <person name="Goodwin L."/>
            <person name="Pitluck S."/>
            <person name="Peters L."/>
            <person name="Kyrpides N."/>
            <person name="Mavromatis K."/>
            <person name="Ivanova N."/>
            <person name="Mikhailova N."/>
            <person name="Chertkov O."/>
            <person name="Detter J.C."/>
            <person name="Tapia R."/>
            <person name="Han C."/>
            <person name="Land M."/>
            <person name="Hauser L."/>
            <person name="Markowitz V."/>
            <person name="Cheng J.-F."/>
            <person name="Hugenholtz P."/>
            <person name="Woyke T."/>
            <person name="Wu D."/>
            <person name="Spring S."/>
            <person name="Schroeder M."/>
            <person name="Brambilla E."/>
            <person name="Klenk H.-P."/>
            <person name="Eisen J.A."/>
        </authorList>
    </citation>
    <scope>NUCLEOTIDE SEQUENCE [LARGE SCALE GENOMIC DNA]</scope>
    <source>
        <strain evidence="5">DSM 4947 / MAS 10</strain>
    </source>
</reference>
<dbReference type="Pfam" id="PF00582">
    <property type="entry name" value="Usp"/>
    <property type="match status" value="1"/>
</dbReference>
<accession>F8E5W0</accession>
<dbReference type="InterPro" id="IPR014729">
    <property type="entry name" value="Rossmann-like_a/b/a_fold"/>
</dbReference>
<gene>
    <name evidence="4" type="ordered locus">Flexsi_2179</name>
</gene>
<evidence type="ECO:0000313" key="4">
    <source>
        <dbReference type="EMBL" id="AEI15801.1"/>
    </source>
</evidence>
<dbReference type="InterPro" id="IPR006015">
    <property type="entry name" value="Universal_stress_UspA"/>
</dbReference>
<dbReference type="AlphaFoldDB" id="F8E5W0"/>
<evidence type="ECO:0000256" key="2">
    <source>
        <dbReference type="PIRNR" id="PIRNR006276"/>
    </source>
</evidence>
<dbReference type="EMBL" id="CP002858">
    <property type="protein sequence ID" value="AEI15801.1"/>
    <property type="molecule type" value="Genomic_DNA"/>
</dbReference>
<dbReference type="SUPFAM" id="SSF52402">
    <property type="entry name" value="Adenine nucleotide alpha hydrolases-like"/>
    <property type="match status" value="1"/>
</dbReference>
<sequence length="149" mass="16647">MSIYKNILVMTDFSVDSDNAVKTAGVMAKKLGAKLFILHVIHDESKLNTYISSRIYNTIKEMIDKETAELYEKMDDRIPEIAGVDYKKILRRGVPSEECLLEIDKGDYDLVVIGSHGKSGLKKFVMGSTAEKVLKKSPISVHVTKNPAQ</sequence>
<dbReference type="PRINTS" id="PR01438">
    <property type="entry name" value="UNVRSLSTRESS"/>
</dbReference>
<dbReference type="CDD" id="cd00293">
    <property type="entry name" value="USP-like"/>
    <property type="match status" value="1"/>
</dbReference>
<dbReference type="Gene3D" id="3.40.50.620">
    <property type="entry name" value="HUPs"/>
    <property type="match status" value="1"/>
</dbReference>
<name>F8E5W0_FLESM</name>
<dbReference type="OrthoDB" id="3217301at2"/>
<feature type="domain" description="UspA" evidence="3">
    <location>
        <begin position="4"/>
        <end position="145"/>
    </location>
</feature>
<dbReference type="RefSeq" id="WP_013887245.1">
    <property type="nucleotide sequence ID" value="NC_015672.1"/>
</dbReference>
<dbReference type="HOGENOM" id="CLU_049301_11_1_0"/>
<comment type="subcellular location">
    <subcellularLocation>
        <location evidence="2">Cytoplasm</location>
    </subcellularLocation>
</comment>
<dbReference type="KEGG" id="fsi:Flexsi_2179"/>
<reference evidence="4 5" key="1">
    <citation type="journal article" date="2011" name="Stand. Genomic Sci.">
        <title>Genome sequence of the moderately thermophilic halophile Flexistipes sinusarabici strain (MAS10).</title>
        <authorList>
            <person name="Lapidus A."/>
            <person name="Chertkov O."/>
            <person name="Nolan M."/>
            <person name="Lucas S."/>
            <person name="Hammon N."/>
            <person name="Deshpande S."/>
            <person name="Cheng J.F."/>
            <person name="Tapia R."/>
            <person name="Han C."/>
            <person name="Goodwin L."/>
            <person name="Pitluck S."/>
            <person name="Liolios K."/>
            <person name="Pagani I."/>
            <person name="Ivanova N."/>
            <person name="Huntemann M."/>
            <person name="Mavromatis K."/>
            <person name="Mikhailova N."/>
            <person name="Pati A."/>
            <person name="Chen A."/>
            <person name="Palaniappan K."/>
            <person name="Land M."/>
            <person name="Hauser L."/>
            <person name="Brambilla E.M."/>
            <person name="Rohde M."/>
            <person name="Abt B."/>
            <person name="Spring S."/>
            <person name="Goker M."/>
            <person name="Bristow J."/>
            <person name="Eisen J.A."/>
            <person name="Markowitz V."/>
            <person name="Hugenholtz P."/>
            <person name="Kyrpides N.C."/>
            <person name="Klenk H.P."/>
            <person name="Woyke T."/>
        </authorList>
    </citation>
    <scope>NUCLEOTIDE SEQUENCE [LARGE SCALE GENOMIC DNA]</scope>
    <source>
        <strain evidence="5">DSM 4947 / MAS 10</strain>
    </source>
</reference>
<protein>
    <recommendedName>
        <fullName evidence="2">Universal stress protein</fullName>
    </recommendedName>
</protein>
<dbReference type="GO" id="GO:0005737">
    <property type="term" value="C:cytoplasm"/>
    <property type="evidence" value="ECO:0007669"/>
    <property type="project" value="UniProtKB-SubCell"/>
</dbReference>
<dbReference type="PIRSF" id="PIRSF006276">
    <property type="entry name" value="UspA"/>
    <property type="match status" value="1"/>
</dbReference>
<proteinExistence type="inferred from homology"/>
<organism evidence="4 5">
    <name type="scientific">Flexistipes sinusarabici (strain ATCC 49648 / DSM 4947 / MAS 10)</name>
    <dbReference type="NCBI Taxonomy" id="717231"/>
    <lineage>
        <taxon>Bacteria</taxon>
        <taxon>Pseudomonadati</taxon>
        <taxon>Deferribacterota</taxon>
        <taxon>Deferribacteres</taxon>
        <taxon>Deferribacterales</taxon>
        <taxon>Flexistipitaceae</taxon>
        <taxon>Flexistipes</taxon>
    </lineage>
</organism>
<dbReference type="eggNOG" id="COG0589">
    <property type="taxonomic scope" value="Bacteria"/>
</dbReference>
<comment type="similarity">
    <text evidence="1 2">Belongs to the universal stress protein A family.</text>
</comment>
<keyword evidence="5" id="KW-1185">Reference proteome</keyword>
<dbReference type="InterPro" id="IPR006016">
    <property type="entry name" value="UspA"/>
</dbReference>
<evidence type="ECO:0000256" key="1">
    <source>
        <dbReference type="ARBA" id="ARBA00008791"/>
    </source>
</evidence>
<dbReference type="PANTHER" id="PTHR46268:SF6">
    <property type="entry name" value="UNIVERSAL STRESS PROTEIN UP12"/>
    <property type="match status" value="1"/>
</dbReference>
<keyword evidence="2" id="KW-0963">Cytoplasm</keyword>
<dbReference type="PANTHER" id="PTHR46268">
    <property type="entry name" value="STRESS RESPONSE PROTEIN NHAX"/>
    <property type="match status" value="1"/>
</dbReference>
<dbReference type="Proteomes" id="UP000006621">
    <property type="component" value="Chromosome"/>
</dbReference>
<dbReference type="STRING" id="717231.Flexsi_2179"/>
<evidence type="ECO:0000259" key="3">
    <source>
        <dbReference type="Pfam" id="PF00582"/>
    </source>
</evidence>